<dbReference type="InterPro" id="IPR004821">
    <property type="entry name" value="Cyt_trans-like"/>
</dbReference>
<accession>A0AA36N561</accession>
<evidence type="ECO:0000313" key="3">
    <source>
        <dbReference type="Proteomes" id="UP001178507"/>
    </source>
</evidence>
<dbReference type="SUPFAM" id="SSF52374">
    <property type="entry name" value="Nucleotidylyl transferase"/>
    <property type="match status" value="1"/>
</dbReference>
<evidence type="ECO:0000313" key="2">
    <source>
        <dbReference type="EMBL" id="CAJ1389887.1"/>
    </source>
</evidence>
<keyword evidence="3" id="KW-1185">Reference proteome</keyword>
<dbReference type="EMBL" id="CAUJNA010001968">
    <property type="protein sequence ID" value="CAJ1389887.1"/>
    <property type="molecule type" value="Genomic_DNA"/>
</dbReference>
<protein>
    <recommendedName>
        <fullName evidence="1">Cytidyltransferase-like domain-containing protein</fullName>
    </recommendedName>
</protein>
<organism evidence="2 3">
    <name type="scientific">Effrenium voratum</name>
    <dbReference type="NCBI Taxonomy" id="2562239"/>
    <lineage>
        <taxon>Eukaryota</taxon>
        <taxon>Sar</taxon>
        <taxon>Alveolata</taxon>
        <taxon>Dinophyceae</taxon>
        <taxon>Suessiales</taxon>
        <taxon>Symbiodiniaceae</taxon>
        <taxon>Effrenium</taxon>
    </lineage>
</organism>
<gene>
    <name evidence="2" type="ORF">EVOR1521_LOCUS15420</name>
</gene>
<sequence length="200" mass="22497">MAYAVPRPVVEAFRKCPGPVLYLAGSFNPPHAGHLEALKSAAWQLRQRGHVEPPILVVAPKSDERLKKKMEGYGDTFMFPWSERVKLFQKLIQLEHCGEVHFDEAWRHFRGEATQIRRDTDRAFGALGCQIFRVMGEDRVRDHGLEDDPWVLSTPRSKLSSTGIRKLLALGDGDGESADELNALVGPKVARVYMQSFATL</sequence>
<feature type="domain" description="Cytidyltransferase-like" evidence="1">
    <location>
        <begin position="23"/>
        <end position="142"/>
    </location>
</feature>
<evidence type="ECO:0000259" key="1">
    <source>
        <dbReference type="Pfam" id="PF01467"/>
    </source>
</evidence>
<comment type="caution">
    <text evidence="2">The sequence shown here is derived from an EMBL/GenBank/DDBJ whole genome shotgun (WGS) entry which is preliminary data.</text>
</comment>
<name>A0AA36N561_9DINO</name>
<dbReference type="GO" id="GO:0003824">
    <property type="term" value="F:catalytic activity"/>
    <property type="evidence" value="ECO:0007669"/>
    <property type="project" value="InterPro"/>
</dbReference>
<dbReference type="Gene3D" id="3.40.50.620">
    <property type="entry name" value="HUPs"/>
    <property type="match status" value="1"/>
</dbReference>
<dbReference type="Proteomes" id="UP001178507">
    <property type="component" value="Unassembled WGS sequence"/>
</dbReference>
<dbReference type="Pfam" id="PF01467">
    <property type="entry name" value="CTP_transf_like"/>
    <property type="match status" value="1"/>
</dbReference>
<dbReference type="InterPro" id="IPR014729">
    <property type="entry name" value="Rossmann-like_a/b/a_fold"/>
</dbReference>
<reference evidence="2" key="1">
    <citation type="submission" date="2023-08" db="EMBL/GenBank/DDBJ databases">
        <authorList>
            <person name="Chen Y."/>
            <person name="Shah S."/>
            <person name="Dougan E. K."/>
            <person name="Thang M."/>
            <person name="Chan C."/>
        </authorList>
    </citation>
    <scope>NUCLEOTIDE SEQUENCE</scope>
</reference>
<proteinExistence type="predicted"/>
<dbReference type="AlphaFoldDB" id="A0AA36N561"/>